<name>A0A2S0UQ29_9RHOB</name>
<keyword evidence="5" id="KW-1185">Reference proteome</keyword>
<proteinExistence type="inferred from homology"/>
<dbReference type="PANTHER" id="PTHR33495:SF2">
    <property type="entry name" value="ANTI-SIGMA FACTOR ANTAGONIST TM_1081-RELATED"/>
    <property type="match status" value="1"/>
</dbReference>
<accession>A0A2S0UQ29</accession>
<dbReference type="CDD" id="cd07043">
    <property type="entry name" value="STAS_anti-anti-sigma_factors"/>
    <property type="match status" value="1"/>
</dbReference>
<dbReference type="Gene3D" id="3.30.750.24">
    <property type="entry name" value="STAS domain"/>
    <property type="match status" value="1"/>
</dbReference>
<dbReference type="PANTHER" id="PTHR33495">
    <property type="entry name" value="ANTI-SIGMA FACTOR ANTAGONIST TM_1081-RELATED-RELATED"/>
    <property type="match status" value="1"/>
</dbReference>
<reference evidence="4 5" key="1">
    <citation type="submission" date="2018-04" db="EMBL/GenBank/DDBJ databases">
        <title>Genome sequencing of Gemmobacter.</title>
        <authorList>
            <person name="Yi H."/>
            <person name="Baek M.-G."/>
        </authorList>
    </citation>
    <scope>NUCLEOTIDE SEQUENCE [LARGE SCALE GENOMIC DNA]</scope>
    <source>
        <strain evidence="4 5">HYN0069</strain>
    </source>
</reference>
<dbReference type="OrthoDB" id="9796076at2"/>
<comment type="similarity">
    <text evidence="1 2">Belongs to the anti-sigma-factor antagonist family.</text>
</comment>
<evidence type="ECO:0000313" key="5">
    <source>
        <dbReference type="Proteomes" id="UP000244496"/>
    </source>
</evidence>
<dbReference type="Proteomes" id="UP000244496">
    <property type="component" value="Chromosome"/>
</dbReference>
<dbReference type="SUPFAM" id="SSF52091">
    <property type="entry name" value="SpoIIaa-like"/>
    <property type="match status" value="1"/>
</dbReference>
<evidence type="ECO:0000256" key="2">
    <source>
        <dbReference type="RuleBase" id="RU003749"/>
    </source>
</evidence>
<dbReference type="InterPro" id="IPR036513">
    <property type="entry name" value="STAS_dom_sf"/>
</dbReference>
<dbReference type="Pfam" id="PF01740">
    <property type="entry name" value="STAS"/>
    <property type="match status" value="1"/>
</dbReference>
<dbReference type="InterPro" id="IPR002645">
    <property type="entry name" value="STAS_dom"/>
</dbReference>
<dbReference type="RefSeq" id="WP_108436687.1">
    <property type="nucleotide sequence ID" value="NZ_CP028918.1"/>
</dbReference>
<protein>
    <recommendedName>
        <fullName evidence="2">Anti-sigma factor antagonist</fullName>
    </recommendedName>
</protein>
<evidence type="ECO:0000313" key="4">
    <source>
        <dbReference type="EMBL" id="AWB49870.1"/>
    </source>
</evidence>
<dbReference type="AlphaFoldDB" id="A0A2S0UQ29"/>
<dbReference type="GO" id="GO:0043856">
    <property type="term" value="F:anti-sigma factor antagonist activity"/>
    <property type="evidence" value="ECO:0007669"/>
    <property type="project" value="InterPro"/>
</dbReference>
<sequence>MQLTVRRETGVTVVRADEARLDAAGVLAFKDRFREAVVNVQGRVILDLGSVNFLDSSGLGAVVAARKFLDDGVALELAALTPAVERVFRLTRMDSVFTIHPQVEDALTG</sequence>
<gene>
    <name evidence="4" type="ORF">HYN69_16365</name>
</gene>
<evidence type="ECO:0000256" key="1">
    <source>
        <dbReference type="ARBA" id="ARBA00009013"/>
    </source>
</evidence>
<dbReference type="EMBL" id="CP028918">
    <property type="protein sequence ID" value="AWB49870.1"/>
    <property type="molecule type" value="Genomic_DNA"/>
</dbReference>
<evidence type="ECO:0000259" key="3">
    <source>
        <dbReference type="PROSITE" id="PS50801"/>
    </source>
</evidence>
<feature type="domain" description="STAS" evidence="3">
    <location>
        <begin position="18"/>
        <end position="109"/>
    </location>
</feature>
<organism evidence="4 5">
    <name type="scientific">Paragemmobacter aquarius</name>
    <dbReference type="NCBI Taxonomy" id="2169400"/>
    <lineage>
        <taxon>Bacteria</taxon>
        <taxon>Pseudomonadati</taxon>
        <taxon>Pseudomonadota</taxon>
        <taxon>Alphaproteobacteria</taxon>
        <taxon>Rhodobacterales</taxon>
        <taxon>Paracoccaceae</taxon>
        <taxon>Paragemmobacter</taxon>
    </lineage>
</organism>
<dbReference type="PROSITE" id="PS50801">
    <property type="entry name" value="STAS"/>
    <property type="match status" value="1"/>
</dbReference>
<dbReference type="NCBIfam" id="TIGR00377">
    <property type="entry name" value="ant_ant_sig"/>
    <property type="match status" value="1"/>
</dbReference>
<dbReference type="InterPro" id="IPR003658">
    <property type="entry name" value="Anti-sigma_ant"/>
</dbReference>
<dbReference type="KEGG" id="geh:HYN69_16365"/>